<evidence type="ECO:0000256" key="6">
    <source>
        <dbReference type="ARBA" id="ARBA00022982"/>
    </source>
</evidence>
<evidence type="ECO:0000313" key="12">
    <source>
        <dbReference type="Proteomes" id="UP001595711"/>
    </source>
</evidence>
<evidence type="ECO:0000256" key="8">
    <source>
        <dbReference type="PROSITE-ProRule" id="PRU00433"/>
    </source>
</evidence>
<evidence type="ECO:0000256" key="2">
    <source>
        <dbReference type="ARBA" id="ARBA00022448"/>
    </source>
</evidence>
<keyword evidence="4 8" id="KW-0349">Heme</keyword>
<accession>A0ABV7VJ44</accession>
<keyword evidence="5 8" id="KW-0479">Metal-binding</keyword>
<dbReference type="RefSeq" id="WP_379728063.1">
    <property type="nucleotide sequence ID" value="NZ_JBHRYJ010000003.1"/>
</dbReference>
<reference evidence="12" key="1">
    <citation type="journal article" date="2019" name="Int. J. Syst. Evol. Microbiol.">
        <title>The Global Catalogue of Microorganisms (GCM) 10K type strain sequencing project: providing services to taxonomists for standard genome sequencing and annotation.</title>
        <authorList>
            <consortium name="The Broad Institute Genomics Platform"/>
            <consortium name="The Broad Institute Genome Sequencing Center for Infectious Disease"/>
            <person name="Wu L."/>
            <person name="Ma J."/>
        </authorList>
    </citation>
    <scope>NUCLEOTIDE SEQUENCE [LARGE SCALE GENOMIC DNA]</scope>
    <source>
        <strain evidence="12">KCTC 42182</strain>
    </source>
</reference>
<dbReference type="InterPro" id="IPR036909">
    <property type="entry name" value="Cyt_c-like_dom_sf"/>
</dbReference>
<dbReference type="PRINTS" id="PR00604">
    <property type="entry name" value="CYTCHRMECIAB"/>
</dbReference>
<dbReference type="Gene3D" id="1.10.760.10">
    <property type="entry name" value="Cytochrome c-like domain"/>
    <property type="match status" value="1"/>
</dbReference>
<dbReference type="Pfam" id="PF00034">
    <property type="entry name" value="Cytochrom_C"/>
    <property type="match status" value="1"/>
</dbReference>
<comment type="function">
    <text evidence="1">Cytochrome c2 is found mainly in purple, non-sulfur, photosynthetic bacteria where it functions as the electron donor to the oxidized bacteriochlorophyll in the photophosphorylation pathway. However, it may also have a role in the respiratory chain and is found in some non-photosynthetic bacteria.</text>
</comment>
<evidence type="ECO:0000259" key="10">
    <source>
        <dbReference type="PROSITE" id="PS51007"/>
    </source>
</evidence>
<dbReference type="InterPro" id="IPR002327">
    <property type="entry name" value="Cyt_c_1A/1B"/>
</dbReference>
<dbReference type="InterPro" id="IPR009056">
    <property type="entry name" value="Cyt_c-like_dom"/>
</dbReference>
<keyword evidence="6" id="KW-0249">Electron transport</keyword>
<keyword evidence="12" id="KW-1185">Reference proteome</keyword>
<evidence type="ECO:0000256" key="4">
    <source>
        <dbReference type="ARBA" id="ARBA00022617"/>
    </source>
</evidence>
<feature type="domain" description="Cytochrome c" evidence="10">
    <location>
        <begin position="25"/>
        <end position="124"/>
    </location>
</feature>
<evidence type="ECO:0000256" key="1">
    <source>
        <dbReference type="ARBA" id="ARBA00003590"/>
    </source>
</evidence>
<protein>
    <submittedName>
        <fullName evidence="11">C-type cytochrome</fullName>
    </submittedName>
</protein>
<feature type="signal peptide" evidence="9">
    <location>
        <begin position="1"/>
        <end position="23"/>
    </location>
</feature>
<evidence type="ECO:0000256" key="5">
    <source>
        <dbReference type="ARBA" id="ARBA00022723"/>
    </source>
</evidence>
<comment type="caution">
    <text evidence="11">The sequence shown here is derived from an EMBL/GenBank/DDBJ whole genome shotgun (WGS) entry which is preliminary data.</text>
</comment>
<gene>
    <name evidence="11" type="ORF">ACFOOQ_14890</name>
</gene>
<keyword evidence="2" id="KW-0813">Transport</keyword>
<name>A0ABV7VJ44_9PROT</name>
<organism evidence="11 12">
    <name type="scientific">Ferrovibrio xuzhouensis</name>
    <dbReference type="NCBI Taxonomy" id="1576914"/>
    <lineage>
        <taxon>Bacteria</taxon>
        <taxon>Pseudomonadati</taxon>
        <taxon>Pseudomonadota</taxon>
        <taxon>Alphaproteobacteria</taxon>
        <taxon>Rhodospirillales</taxon>
        <taxon>Rhodospirillaceae</taxon>
        <taxon>Ferrovibrio</taxon>
    </lineage>
</organism>
<keyword evidence="7 8" id="KW-0408">Iron</keyword>
<feature type="chain" id="PRO_5045848836" evidence="9">
    <location>
        <begin position="24"/>
        <end position="125"/>
    </location>
</feature>
<evidence type="ECO:0000313" key="11">
    <source>
        <dbReference type="EMBL" id="MFC3676842.1"/>
    </source>
</evidence>
<keyword evidence="3" id="KW-0602">Photosynthesis</keyword>
<keyword evidence="9" id="KW-0732">Signal</keyword>
<dbReference type="SUPFAM" id="SSF46626">
    <property type="entry name" value="Cytochrome c"/>
    <property type="match status" value="1"/>
</dbReference>
<sequence length="125" mass="13174">MSRTLFSAVAALAFGLGIANAHAAGDAAEGKKSFAKCHACHQLVEGKNGVGPSLHGLFGRKAGTAPGYKYSSAMQSKGVTWDEATLRQYLTDPKGFVPGNKMAFPGIKKESELENLIAYLKDATK</sequence>
<dbReference type="Proteomes" id="UP001595711">
    <property type="component" value="Unassembled WGS sequence"/>
</dbReference>
<dbReference type="PANTHER" id="PTHR11961">
    <property type="entry name" value="CYTOCHROME C"/>
    <property type="match status" value="1"/>
</dbReference>
<dbReference type="PROSITE" id="PS51007">
    <property type="entry name" value="CYTC"/>
    <property type="match status" value="1"/>
</dbReference>
<evidence type="ECO:0000256" key="7">
    <source>
        <dbReference type="ARBA" id="ARBA00023004"/>
    </source>
</evidence>
<evidence type="ECO:0000256" key="3">
    <source>
        <dbReference type="ARBA" id="ARBA00022531"/>
    </source>
</evidence>
<evidence type="ECO:0000256" key="9">
    <source>
        <dbReference type="SAM" id="SignalP"/>
    </source>
</evidence>
<proteinExistence type="predicted"/>
<dbReference type="EMBL" id="JBHRYJ010000003">
    <property type="protein sequence ID" value="MFC3676842.1"/>
    <property type="molecule type" value="Genomic_DNA"/>
</dbReference>